<dbReference type="Proteomes" id="UP000234239">
    <property type="component" value="Unassembled WGS sequence"/>
</dbReference>
<dbReference type="CDD" id="cd03817">
    <property type="entry name" value="GT4_UGDG-like"/>
    <property type="match status" value="1"/>
</dbReference>
<evidence type="ECO:0000259" key="1">
    <source>
        <dbReference type="Pfam" id="PF00534"/>
    </source>
</evidence>
<proteinExistence type="predicted"/>
<sequence>MKILITTDLYKPAVNGVVSSLMTLREELRGGGHDVRILTLGDKQAIAKESGVYYLNSIKVGKIYPGARISLPINHSIIREIIDWAPDIIHTQCEFSTFHAARTIAKALDIPIVHTYHTVYEDYTHYFSPSKATGKKIVSVVSYLTLRATDAVIAPSKKVERLLRDYGVDQTIEIIPTGIKLARFQQALPEEELKAQKRALGLSDDQLVLVSIGRLAKEKNLQEIIAYLARLQRPDLRLLVVGDGPYRGNLEAEVSRYHLEDQVIFTGKVAQEDVARYYQLGDIFVSGSTSETQGLTYIEALASGRPALCRADDCLEAVLIDGYNGYQYHDFDEFAAYLDRLQDQGTRRRLGSRAANYVQQNFSSKVFGLLVESVYQQVLNKRQFAKNQESRADKS</sequence>
<gene>
    <name evidence="3" type="ORF">CYJ28_07940</name>
</gene>
<dbReference type="SUPFAM" id="SSF53756">
    <property type="entry name" value="UDP-Glycosyltransferase/glycogen phosphorylase"/>
    <property type="match status" value="1"/>
</dbReference>
<dbReference type="Pfam" id="PF00534">
    <property type="entry name" value="Glycos_transf_1"/>
    <property type="match status" value="1"/>
</dbReference>
<evidence type="ECO:0000313" key="3">
    <source>
        <dbReference type="EMBL" id="PKZ21107.1"/>
    </source>
</evidence>
<dbReference type="GO" id="GO:0016758">
    <property type="term" value="F:hexosyltransferase activity"/>
    <property type="evidence" value="ECO:0007669"/>
    <property type="project" value="TreeGrafter"/>
</dbReference>
<dbReference type="EMBL" id="PKGY01000004">
    <property type="protein sequence ID" value="PKZ21107.1"/>
    <property type="molecule type" value="Genomic_DNA"/>
</dbReference>
<dbReference type="PANTHER" id="PTHR45947">
    <property type="entry name" value="SULFOQUINOVOSYL TRANSFERASE SQD2"/>
    <property type="match status" value="1"/>
</dbReference>
<keyword evidence="3" id="KW-0808">Transferase</keyword>
<evidence type="ECO:0000259" key="2">
    <source>
        <dbReference type="Pfam" id="PF13439"/>
    </source>
</evidence>
<dbReference type="Pfam" id="PF13439">
    <property type="entry name" value="Glyco_transf_4"/>
    <property type="match status" value="1"/>
</dbReference>
<name>A0A2I1MLT6_9LACT</name>
<comment type="caution">
    <text evidence="3">The sequence shown here is derived from an EMBL/GenBank/DDBJ whole genome shotgun (WGS) entry which is preliminary data.</text>
</comment>
<dbReference type="AlphaFoldDB" id="A0A2I1MLT6"/>
<dbReference type="InterPro" id="IPR028098">
    <property type="entry name" value="Glyco_trans_4-like_N"/>
</dbReference>
<dbReference type="InterPro" id="IPR001296">
    <property type="entry name" value="Glyco_trans_1"/>
</dbReference>
<accession>A0A2I1MLT6</accession>
<dbReference type="Gene3D" id="3.40.50.2000">
    <property type="entry name" value="Glycogen Phosphorylase B"/>
    <property type="match status" value="2"/>
</dbReference>
<dbReference type="OrthoDB" id="9802525at2"/>
<protein>
    <submittedName>
        <fullName evidence="3">Glycosyltransferase family 4 protein</fullName>
    </submittedName>
</protein>
<dbReference type="InterPro" id="IPR050194">
    <property type="entry name" value="Glycosyltransferase_grp1"/>
</dbReference>
<feature type="domain" description="Glycosyl transferase family 1" evidence="1">
    <location>
        <begin position="196"/>
        <end position="355"/>
    </location>
</feature>
<organism evidence="3 4">
    <name type="scientific">Aerococcus sanguinicola</name>
    <dbReference type="NCBI Taxonomy" id="119206"/>
    <lineage>
        <taxon>Bacteria</taxon>
        <taxon>Bacillati</taxon>
        <taxon>Bacillota</taxon>
        <taxon>Bacilli</taxon>
        <taxon>Lactobacillales</taxon>
        <taxon>Aerococcaceae</taxon>
        <taxon>Aerococcus</taxon>
    </lineage>
</organism>
<dbReference type="PANTHER" id="PTHR45947:SF3">
    <property type="entry name" value="SULFOQUINOVOSYL TRANSFERASE SQD2"/>
    <property type="match status" value="1"/>
</dbReference>
<feature type="domain" description="Glycosyltransferase subfamily 4-like N-terminal" evidence="2">
    <location>
        <begin position="14"/>
        <end position="183"/>
    </location>
</feature>
<reference evidence="3 4" key="1">
    <citation type="submission" date="2017-12" db="EMBL/GenBank/DDBJ databases">
        <title>Phylogenetic diversity of female urinary microbiome.</title>
        <authorList>
            <person name="Thomas-White K."/>
            <person name="Wolfe A.J."/>
        </authorList>
    </citation>
    <scope>NUCLEOTIDE SEQUENCE [LARGE SCALE GENOMIC DNA]</scope>
    <source>
        <strain evidence="3 4">UMB0139</strain>
    </source>
</reference>
<evidence type="ECO:0000313" key="4">
    <source>
        <dbReference type="Proteomes" id="UP000234239"/>
    </source>
</evidence>
<dbReference type="RefSeq" id="WP_070485744.1">
    <property type="nucleotide sequence ID" value="NZ_CAJHKM010000005.1"/>
</dbReference>